<evidence type="ECO:0000313" key="11">
    <source>
        <dbReference type="EMBL" id="KTB28748.1"/>
    </source>
</evidence>
<dbReference type="InterPro" id="IPR036047">
    <property type="entry name" value="F-box-like_dom_sf"/>
</dbReference>
<dbReference type="InterPro" id="IPR037524">
    <property type="entry name" value="PA14/GLEYA"/>
</dbReference>
<keyword evidence="5 11" id="KW-0378">Hydrolase</keyword>
<gene>
    <name evidence="11" type="ORF">WG66_18669</name>
</gene>
<dbReference type="SUPFAM" id="SSF56988">
    <property type="entry name" value="Anthrax protective antigen"/>
    <property type="match status" value="1"/>
</dbReference>
<evidence type="ECO:0000313" key="12">
    <source>
        <dbReference type="Proteomes" id="UP000054988"/>
    </source>
</evidence>
<dbReference type="GO" id="GO:0031222">
    <property type="term" value="P:arabinan catabolic process"/>
    <property type="evidence" value="ECO:0007669"/>
    <property type="project" value="TreeGrafter"/>
</dbReference>
<dbReference type="GO" id="GO:0045493">
    <property type="term" value="P:xylan catabolic process"/>
    <property type="evidence" value="ECO:0007669"/>
    <property type="project" value="UniProtKB-KW"/>
</dbReference>
<dbReference type="Gene3D" id="3.20.20.300">
    <property type="entry name" value="Glycoside hydrolase, family 3, N-terminal domain"/>
    <property type="match status" value="1"/>
</dbReference>
<dbReference type="InterPro" id="IPR001810">
    <property type="entry name" value="F-box_dom"/>
</dbReference>
<dbReference type="GO" id="GO:0046556">
    <property type="term" value="F:alpha-L-arabinofuranosidase activity"/>
    <property type="evidence" value="ECO:0007669"/>
    <property type="project" value="TreeGrafter"/>
</dbReference>
<name>A0A0W0EXE9_MONRR</name>
<comment type="catalytic activity">
    <reaction evidence="7">
        <text>Hydrolysis of (1-&gt;4)-beta-D-xylans, to remove successive D-xylose residues from the non-reducing termini.</text>
        <dbReference type="EC" id="3.2.1.37"/>
    </reaction>
</comment>
<evidence type="ECO:0000256" key="5">
    <source>
        <dbReference type="ARBA" id="ARBA00022801"/>
    </source>
</evidence>
<dbReference type="EC" id="3.2.1.37" evidence="8"/>
<organism evidence="11 12">
    <name type="scientific">Moniliophthora roreri</name>
    <name type="common">Frosty pod rot fungus</name>
    <name type="synonym">Monilia roreri</name>
    <dbReference type="NCBI Taxonomy" id="221103"/>
    <lineage>
        <taxon>Eukaryota</taxon>
        <taxon>Fungi</taxon>
        <taxon>Dikarya</taxon>
        <taxon>Basidiomycota</taxon>
        <taxon>Agaricomycotina</taxon>
        <taxon>Agaricomycetes</taxon>
        <taxon>Agaricomycetidae</taxon>
        <taxon>Agaricales</taxon>
        <taxon>Marasmiineae</taxon>
        <taxon>Marasmiaceae</taxon>
        <taxon>Moniliophthora</taxon>
    </lineage>
</organism>
<sequence>MLLVVVVILTFSLPSFAWRQLWPESYSFSAGLQFGNSKRAGKEAFVNDLVERMSVEELVMQLHLMFADNVVGPKSSNELYDFALRPAPPSTGLGVMHDWYPTSADYYNTLQQLNLNKSRLQTPFMLLEECVHGVGSFKQSMFPHAIALAASWDEDLVWRVGRAIGTEARAIGIHGCFAPVLDLGKDVRWGRVQEAWGEDYVFTSHMGVAFASGLSKNGSWADPDAVVPHFAAHGSPRGGINAAPFMGRGHRQVMMEMLIPFRDAVQKGFVKGVMMQYDEIPAHVNPVFYDALEDWGFDGFVIADDTGMRMLHVGHKVSNSDADTIAQWFNAGGMLQFYDYSYETYLNVTKALIANSTISLSTIQSHAARILAVKHDLGLFDNPYVPHEVDYQAITQQHVPLTLEAAQKAIVLLENKNQTLPLQPNQQGIKTIALIGPFGDQLNYGDYSGPWGSTPVNNSNTIREAMLGYLAAENVELLTSTGANTFLYNAPYPIPTYLLSPPSSEVTGGLKATYFADTNFSEPVFTTVEAPNRDWGLYPPLGLPSNNFSVIWEGEVTLPFSDTSDIEQDVHGFIGISVSPNTTARLYIDSQLVAESPFSSSGTIMGNIMPLAYSLVNATSTPLGGSPFVFEKARKKLSVRVEFQTWNLYQKIENLSSLNAQVQLWWNLVDQRPGEAVRQAVAVAEAADIVVLAVGANWNSDGESGDRATLGLPANQTVLADAIFALGKPVVLVLEGGRPFAIPEFYSKCAAAVNALFPGQQGGQAIADVLFGKVNPGGRIPLSVPYGEGTLPSYYNYHPTAHAGNYIDVHSFPTYSFGYGLSYSAFSTSDFNAASSGSPGGLSQTFAAGETIHFHVKVTNKGPMAGSYVAQIYLLQRVSTIVRAERQLVAFKRVYLDVGESEEVKLDLEVDRFLPIVNRRYQWELEKGNYTFALLDHGSLEANPSSLKYLFCLPYILPVASLVTRVDEVTKHNPEFFYSARMVLWTILKYSNYERSKIGFASVASSGEMRDPVARLDQHMSVNGNSGKKSHIQKLPVEILSLIFGYVVSTNTFSFLADGDIVSSTATKLGLTCSHWRAVCLSTPQIWATISIELWRDLDSVGPVLVHGIKLHISRAQDVPLQISLGLFRVGDREYARSALTDLLRANRHRWGRLEVVGRAHRVLSLLESDVRPSRLRHLEVDSSLVPPGSLRSFHQAAELRSMTLVSHRTYDRLDPLLPWSHITELHLSMALNAVLRSLLLCPKIQTAHFSIRAVTQDAEYHLLPPEIHHHAMRDLTVEVHHITRYEEPFELASNFFTVLTCPDLESFSLVYNTKNGVLWPGFQRDPSIDSESQLQATVSQFLRRSGVTERLTKLSLKRVPFSSQQVTDLLHLLPDIVELEIEELQQNVHRLSRVNQIVTASFLDYLASLCLPRLKVLSFSVLADWEFNNLERMLKVRSSSLHPVTRPHSVLLKVHSVRYISLVRLRELQRGGLAVRVIQELSDKKSPYSSVPSGFSVVLGYEPDCYR</sequence>
<dbReference type="Pfam" id="PF14310">
    <property type="entry name" value="Fn3-like"/>
    <property type="match status" value="1"/>
</dbReference>
<dbReference type="InterPro" id="IPR013783">
    <property type="entry name" value="Ig-like_fold"/>
</dbReference>
<dbReference type="PROSITE" id="PS51820">
    <property type="entry name" value="PA14"/>
    <property type="match status" value="1"/>
</dbReference>
<evidence type="ECO:0000259" key="10">
    <source>
        <dbReference type="PROSITE" id="PS51820"/>
    </source>
</evidence>
<dbReference type="Proteomes" id="UP000054988">
    <property type="component" value="Unassembled WGS sequence"/>
</dbReference>
<dbReference type="Pfam" id="PF12937">
    <property type="entry name" value="F-box-like"/>
    <property type="match status" value="1"/>
</dbReference>
<reference evidence="11 12" key="1">
    <citation type="submission" date="2015-12" db="EMBL/GenBank/DDBJ databases">
        <title>Draft genome sequence of Moniliophthora roreri, the causal agent of frosty pod rot of cacao.</title>
        <authorList>
            <person name="Aime M.C."/>
            <person name="Diaz-Valderrama J.R."/>
            <person name="Kijpornyongpan T."/>
            <person name="Phillips-Mora W."/>
        </authorList>
    </citation>
    <scope>NUCLEOTIDE SEQUENCE [LARGE SCALE GENOMIC DNA]</scope>
    <source>
        <strain evidence="11 12">MCA 2952</strain>
    </source>
</reference>
<evidence type="ECO:0000256" key="2">
    <source>
        <dbReference type="ARBA" id="ARBA00005336"/>
    </source>
</evidence>
<dbReference type="InterPro" id="IPR036881">
    <property type="entry name" value="Glyco_hydro_3_C_sf"/>
</dbReference>
<feature type="chain" id="PRO_5006901149" description="xylan 1,4-beta-xylosidase" evidence="9">
    <location>
        <begin position="18"/>
        <end position="1508"/>
    </location>
</feature>
<evidence type="ECO:0000256" key="1">
    <source>
        <dbReference type="ARBA" id="ARBA00004851"/>
    </source>
</evidence>
<keyword evidence="3" id="KW-0624">Polysaccharide degradation</keyword>
<dbReference type="SUPFAM" id="SSF51445">
    <property type="entry name" value="(Trans)glycosidases"/>
    <property type="match status" value="1"/>
</dbReference>
<protein>
    <recommendedName>
        <fullName evidence="8">xylan 1,4-beta-xylosidase</fullName>
        <ecNumber evidence="8">3.2.1.37</ecNumber>
    </recommendedName>
</protein>
<dbReference type="InterPro" id="IPR036962">
    <property type="entry name" value="Glyco_hydro_3_N_sf"/>
</dbReference>
<feature type="domain" description="PA14" evidence="10">
    <location>
        <begin position="505"/>
        <end position="681"/>
    </location>
</feature>
<evidence type="ECO:0000256" key="7">
    <source>
        <dbReference type="ARBA" id="ARBA00024574"/>
    </source>
</evidence>
<proteinExistence type="inferred from homology"/>
<dbReference type="InterPro" id="IPR002772">
    <property type="entry name" value="Glyco_hydro_3_C"/>
</dbReference>
<keyword evidence="6" id="KW-0326">Glycosidase</keyword>
<evidence type="ECO:0000256" key="4">
    <source>
        <dbReference type="ARBA" id="ARBA00022729"/>
    </source>
</evidence>
<keyword evidence="3" id="KW-0858">Xylan degradation</keyword>
<keyword evidence="3" id="KW-0119">Carbohydrate metabolism</keyword>
<dbReference type="GO" id="GO:0009044">
    <property type="term" value="F:xylan 1,4-beta-xylosidase activity"/>
    <property type="evidence" value="ECO:0007669"/>
    <property type="project" value="UniProtKB-EC"/>
</dbReference>
<evidence type="ECO:0000256" key="8">
    <source>
        <dbReference type="ARBA" id="ARBA00026107"/>
    </source>
</evidence>
<dbReference type="SUPFAM" id="SSF81383">
    <property type="entry name" value="F-box domain"/>
    <property type="match status" value="1"/>
</dbReference>
<dbReference type="Gene3D" id="1.20.1280.50">
    <property type="match status" value="1"/>
</dbReference>
<evidence type="ECO:0000256" key="6">
    <source>
        <dbReference type="ARBA" id="ARBA00023295"/>
    </source>
</evidence>
<dbReference type="EMBL" id="LATX01002464">
    <property type="protein sequence ID" value="KTB28748.1"/>
    <property type="molecule type" value="Genomic_DNA"/>
</dbReference>
<dbReference type="PANTHER" id="PTHR42721:SF3">
    <property type="entry name" value="BETA-D-XYLOSIDASE 5-RELATED"/>
    <property type="match status" value="1"/>
</dbReference>
<feature type="signal peptide" evidence="9">
    <location>
        <begin position="1"/>
        <end position="17"/>
    </location>
</feature>
<dbReference type="PANTHER" id="PTHR42721">
    <property type="entry name" value="SUGAR HYDROLASE-RELATED"/>
    <property type="match status" value="1"/>
</dbReference>
<dbReference type="Gene3D" id="2.60.40.10">
    <property type="entry name" value="Immunoglobulins"/>
    <property type="match status" value="1"/>
</dbReference>
<dbReference type="SUPFAM" id="SSF52279">
    <property type="entry name" value="Beta-D-glucan exohydrolase, C-terminal domain"/>
    <property type="match status" value="1"/>
</dbReference>
<dbReference type="Pfam" id="PF01915">
    <property type="entry name" value="Glyco_hydro_3_C"/>
    <property type="match status" value="1"/>
</dbReference>
<accession>A0A0W0EXE9</accession>
<keyword evidence="4 9" id="KW-0732">Signal</keyword>
<comment type="pathway">
    <text evidence="1">Glycan degradation; xylan degradation.</text>
</comment>
<evidence type="ECO:0000256" key="3">
    <source>
        <dbReference type="ARBA" id="ARBA00022651"/>
    </source>
</evidence>
<evidence type="ECO:0000256" key="9">
    <source>
        <dbReference type="SAM" id="SignalP"/>
    </source>
</evidence>
<dbReference type="PRINTS" id="PR00133">
    <property type="entry name" value="GLHYDRLASE3"/>
</dbReference>
<comment type="caution">
    <text evidence="11">The sequence shown here is derived from an EMBL/GenBank/DDBJ whole genome shotgun (WGS) entry which is preliminary data.</text>
</comment>
<dbReference type="InterPro" id="IPR017853">
    <property type="entry name" value="GH"/>
</dbReference>
<dbReference type="InterPro" id="IPR026891">
    <property type="entry name" value="Fn3-like"/>
</dbReference>
<dbReference type="InterPro" id="IPR001764">
    <property type="entry name" value="Glyco_hydro_3_N"/>
</dbReference>
<dbReference type="InterPro" id="IPR044993">
    <property type="entry name" value="BXL"/>
</dbReference>
<comment type="similarity">
    <text evidence="2">Belongs to the glycosyl hydrolase 3 family.</text>
</comment>
<dbReference type="SMART" id="SM01217">
    <property type="entry name" value="Fn3_like"/>
    <property type="match status" value="1"/>
</dbReference>
<dbReference type="Gene3D" id="3.40.50.1700">
    <property type="entry name" value="Glycoside hydrolase family 3 C-terminal domain"/>
    <property type="match status" value="2"/>
</dbReference>
<dbReference type="eggNOG" id="ENOG502RVG0">
    <property type="taxonomic scope" value="Eukaryota"/>
</dbReference>
<dbReference type="Pfam" id="PF00933">
    <property type="entry name" value="Glyco_hydro_3"/>
    <property type="match status" value="1"/>
</dbReference>